<name>A0A0V1GA92_TRIPS</name>
<dbReference type="AlphaFoldDB" id="A0A0V1GA92"/>
<comment type="caution">
    <text evidence="1">The sequence shown here is derived from an EMBL/GenBank/DDBJ whole genome shotgun (WGS) entry which is preliminary data.</text>
</comment>
<reference evidence="1 2" key="1">
    <citation type="submission" date="2015-01" db="EMBL/GenBank/DDBJ databases">
        <title>Evolution of Trichinella species and genotypes.</title>
        <authorList>
            <person name="Korhonen P.K."/>
            <person name="Edoardo P."/>
            <person name="Giuseppe L.R."/>
            <person name="Gasser R.B."/>
        </authorList>
    </citation>
    <scope>NUCLEOTIDE SEQUENCE [LARGE SCALE GENOMIC DNA]</scope>
    <source>
        <strain evidence="1">ISS176</strain>
    </source>
</reference>
<accession>A0A0V1GA92</accession>
<gene>
    <name evidence="1" type="ORF">T4C_95</name>
</gene>
<dbReference type="Proteomes" id="UP000054826">
    <property type="component" value="Unassembled WGS sequence"/>
</dbReference>
<evidence type="ECO:0000313" key="2">
    <source>
        <dbReference type="Proteomes" id="UP000054826"/>
    </source>
</evidence>
<proteinExistence type="predicted"/>
<sequence length="33" mass="3902">MKHCIQIRKHEVGSNHVGWFIMVGQLRSLVKLR</sequence>
<protein>
    <submittedName>
        <fullName evidence="1">Uncharacterized protein</fullName>
    </submittedName>
</protein>
<evidence type="ECO:0000313" key="1">
    <source>
        <dbReference type="EMBL" id="KRY95178.1"/>
    </source>
</evidence>
<dbReference type="EMBL" id="JYDV01004695">
    <property type="protein sequence ID" value="KRY95178.1"/>
    <property type="molecule type" value="Genomic_DNA"/>
</dbReference>
<organism evidence="1 2">
    <name type="scientific">Trichinella pseudospiralis</name>
    <name type="common">Parasitic roundworm</name>
    <dbReference type="NCBI Taxonomy" id="6337"/>
    <lineage>
        <taxon>Eukaryota</taxon>
        <taxon>Metazoa</taxon>
        <taxon>Ecdysozoa</taxon>
        <taxon>Nematoda</taxon>
        <taxon>Enoplea</taxon>
        <taxon>Dorylaimia</taxon>
        <taxon>Trichinellida</taxon>
        <taxon>Trichinellidae</taxon>
        <taxon>Trichinella</taxon>
    </lineage>
</organism>